<dbReference type="InterPro" id="IPR028883">
    <property type="entry name" value="tRNA_aden_deaminase"/>
</dbReference>
<evidence type="ECO:0000256" key="4">
    <source>
        <dbReference type="ARBA" id="ARBA00022723"/>
    </source>
</evidence>
<keyword evidence="6 8" id="KW-0862">Zinc</keyword>
<keyword evidence="3 8" id="KW-0819">tRNA processing</keyword>
<dbReference type="AlphaFoldDB" id="A0A7I8D0V0"/>
<proteinExistence type="inferred from homology"/>
<organism evidence="10 11">
    <name type="scientific">Solibaculum mannosilyticum</name>
    <dbReference type="NCBI Taxonomy" id="2780922"/>
    <lineage>
        <taxon>Bacteria</taxon>
        <taxon>Bacillati</taxon>
        <taxon>Bacillota</taxon>
        <taxon>Clostridia</taxon>
        <taxon>Eubacteriales</taxon>
        <taxon>Oscillospiraceae</taxon>
        <taxon>Solibaculum</taxon>
    </lineage>
</organism>
<feature type="binding site" evidence="8">
    <location>
        <position position="88"/>
    </location>
    <ligand>
        <name>Zn(2+)</name>
        <dbReference type="ChEBI" id="CHEBI:29105"/>
        <note>catalytic</note>
    </ligand>
</feature>
<dbReference type="InterPro" id="IPR058535">
    <property type="entry name" value="MafB19-deam"/>
</dbReference>
<dbReference type="PROSITE" id="PS00903">
    <property type="entry name" value="CYT_DCMP_DEAMINASES_1"/>
    <property type="match status" value="1"/>
</dbReference>
<dbReference type="Gene3D" id="3.40.140.10">
    <property type="entry name" value="Cytidine Deaminase, domain 2"/>
    <property type="match status" value="1"/>
</dbReference>
<evidence type="ECO:0000313" key="11">
    <source>
        <dbReference type="Proteomes" id="UP000593890"/>
    </source>
</evidence>
<evidence type="ECO:0000256" key="3">
    <source>
        <dbReference type="ARBA" id="ARBA00022694"/>
    </source>
</evidence>
<feature type="active site" description="Proton donor" evidence="8">
    <location>
        <position position="57"/>
    </location>
</feature>
<dbReference type="InterPro" id="IPR016192">
    <property type="entry name" value="APOBEC/CMP_deaminase_Zn-bd"/>
</dbReference>
<dbReference type="FunFam" id="3.40.140.10:FF:000005">
    <property type="entry name" value="tRNA-specific adenosine deaminase"/>
    <property type="match status" value="1"/>
</dbReference>
<dbReference type="NCBIfam" id="NF008113">
    <property type="entry name" value="PRK10860.1"/>
    <property type="match status" value="1"/>
</dbReference>
<evidence type="ECO:0000259" key="9">
    <source>
        <dbReference type="PROSITE" id="PS51747"/>
    </source>
</evidence>
<dbReference type="GO" id="GO:0008270">
    <property type="term" value="F:zinc ion binding"/>
    <property type="evidence" value="ECO:0007669"/>
    <property type="project" value="UniProtKB-UniRule"/>
</dbReference>
<sequence length="152" mass="16641">MRLPWDDAYMSLAFEEAKKAQAIGEVPVGAIVVQGDRVVGRGYNRREVDRDALAHAEVLAIGEACRTLGSWRLDDCTLYVTLEPCPMCAGAILNARMKRVVYGASDPKAGSVGSLIHLFELPYNHRPTVTAGVLEESCSEILSRFFAGLRDE</sequence>
<evidence type="ECO:0000256" key="1">
    <source>
        <dbReference type="ARBA" id="ARBA00010669"/>
    </source>
</evidence>
<dbReference type="InterPro" id="IPR016193">
    <property type="entry name" value="Cytidine_deaminase-like"/>
</dbReference>
<feature type="binding site" evidence="8">
    <location>
        <position position="55"/>
    </location>
    <ligand>
        <name>Zn(2+)</name>
        <dbReference type="ChEBI" id="CHEBI:29105"/>
        <note>catalytic</note>
    </ligand>
</feature>
<dbReference type="RefSeq" id="WP_281389199.1">
    <property type="nucleotide sequence ID" value="NZ_AP023321.1"/>
</dbReference>
<dbReference type="GO" id="GO:0052717">
    <property type="term" value="F:tRNA-specific adenosine-34 deaminase activity"/>
    <property type="evidence" value="ECO:0007669"/>
    <property type="project" value="UniProtKB-UniRule"/>
</dbReference>
<dbReference type="EC" id="3.5.4.33" evidence="8"/>
<dbReference type="Pfam" id="PF14437">
    <property type="entry name" value="MafB19-deam"/>
    <property type="match status" value="1"/>
</dbReference>
<dbReference type="EMBL" id="AP023321">
    <property type="protein sequence ID" value="BCI59585.1"/>
    <property type="molecule type" value="Genomic_DNA"/>
</dbReference>
<comment type="catalytic activity">
    <reaction evidence="7 8">
        <text>adenosine(34) in tRNA + H2O + H(+) = inosine(34) in tRNA + NH4(+)</text>
        <dbReference type="Rhea" id="RHEA:43168"/>
        <dbReference type="Rhea" id="RHEA-COMP:10373"/>
        <dbReference type="Rhea" id="RHEA-COMP:10374"/>
        <dbReference type="ChEBI" id="CHEBI:15377"/>
        <dbReference type="ChEBI" id="CHEBI:15378"/>
        <dbReference type="ChEBI" id="CHEBI:28938"/>
        <dbReference type="ChEBI" id="CHEBI:74411"/>
        <dbReference type="ChEBI" id="CHEBI:82852"/>
        <dbReference type="EC" id="3.5.4.33"/>
    </reaction>
</comment>
<keyword evidence="11" id="KW-1185">Reference proteome</keyword>
<dbReference type="CDD" id="cd01285">
    <property type="entry name" value="nucleoside_deaminase"/>
    <property type="match status" value="1"/>
</dbReference>
<dbReference type="KEGG" id="sman:C12CBH8_02240"/>
<dbReference type="PANTHER" id="PTHR11079">
    <property type="entry name" value="CYTOSINE DEAMINASE FAMILY MEMBER"/>
    <property type="match status" value="1"/>
</dbReference>
<dbReference type="Proteomes" id="UP000593890">
    <property type="component" value="Chromosome"/>
</dbReference>
<dbReference type="PROSITE" id="PS51747">
    <property type="entry name" value="CYT_DCMP_DEAMINASES_2"/>
    <property type="match status" value="1"/>
</dbReference>
<accession>A0A7I8D0V0</accession>
<evidence type="ECO:0000256" key="5">
    <source>
        <dbReference type="ARBA" id="ARBA00022801"/>
    </source>
</evidence>
<evidence type="ECO:0000256" key="6">
    <source>
        <dbReference type="ARBA" id="ARBA00022833"/>
    </source>
</evidence>
<evidence type="ECO:0000256" key="7">
    <source>
        <dbReference type="ARBA" id="ARBA00048045"/>
    </source>
</evidence>
<gene>
    <name evidence="8 10" type="primary">tadA</name>
    <name evidence="10" type="ORF">C12CBH8_02240</name>
</gene>
<dbReference type="SUPFAM" id="SSF53927">
    <property type="entry name" value="Cytidine deaminase-like"/>
    <property type="match status" value="1"/>
</dbReference>
<comment type="cofactor">
    <cofactor evidence="8">
        <name>Zn(2+)</name>
        <dbReference type="ChEBI" id="CHEBI:29105"/>
    </cofactor>
    <text evidence="8">Binds 1 zinc ion per subunit.</text>
</comment>
<evidence type="ECO:0000256" key="8">
    <source>
        <dbReference type="HAMAP-Rule" id="MF_00972"/>
    </source>
</evidence>
<comment type="function">
    <text evidence="8">Catalyzes the deamination of adenosine to inosine at the wobble position 34 of tRNA(Arg2).</text>
</comment>
<dbReference type="HAMAP" id="MF_00972">
    <property type="entry name" value="tRNA_aden_deaminase"/>
    <property type="match status" value="1"/>
</dbReference>
<keyword evidence="5 8" id="KW-0378">Hydrolase</keyword>
<evidence type="ECO:0000313" key="10">
    <source>
        <dbReference type="EMBL" id="BCI59585.1"/>
    </source>
</evidence>
<dbReference type="GO" id="GO:0002100">
    <property type="term" value="P:tRNA wobble adenosine to inosine editing"/>
    <property type="evidence" value="ECO:0007669"/>
    <property type="project" value="UniProtKB-UniRule"/>
</dbReference>
<comment type="subunit">
    <text evidence="2 8">Homodimer.</text>
</comment>
<dbReference type="InterPro" id="IPR002125">
    <property type="entry name" value="CMP_dCMP_dom"/>
</dbReference>
<evidence type="ECO:0000256" key="2">
    <source>
        <dbReference type="ARBA" id="ARBA00011738"/>
    </source>
</evidence>
<feature type="domain" description="CMP/dCMP-type deaminase" evidence="9">
    <location>
        <begin position="4"/>
        <end position="115"/>
    </location>
</feature>
<protein>
    <recommendedName>
        <fullName evidence="8">tRNA-specific adenosine deaminase</fullName>
        <ecNumber evidence="8">3.5.4.33</ecNumber>
    </recommendedName>
</protein>
<reference evidence="11" key="1">
    <citation type="submission" date="2020-07" db="EMBL/GenBank/DDBJ databases">
        <title>Complete genome sequencing of Clostridia bacterium strain 12CBH8.</title>
        <authorList>
            <person name="Sakamoto M."/>
            <person name="Murakami T."/>
            <person name="Mori H."/>
        </authorList>
    </citation>
    <scope>NUCLEOTIDE SEQUENCE [LARGE SCALE GENOMIC DNA]</scope>
    <source>
        <strain evidence="11">12CBH8</strain>
    </source>
</reference>
<name>A0A7I8D0V0_9FIRM</name>
<dbReference type="PANTHER" id="PTHR11079:SF202">
    <property type="entry name" value="TRNA-SPECIFIC ADENOSINE DEAMINASE"/>
    <property type="match status" value="1"/>
</dbReference>
<feature type="binding site" evidence="8">
    <location>
        <position position="85"/>
    </location>
    <ligand>
        <name>Zn(2+)</name>
        <dbReference type="ChEBI" id="CHEBI:29105"/>
        <note>catalytic</note>
    </ligand>
</feature>
<comment type="similarity">
    <text evidence="1">Belongs to the cytidine and deoxycytidylate deaminase family. ADAT2 subfamily.</text>
</comment>
<keyword evidence="4 8" id="KW-0479">Metal-binding</keyword>